<evidence type="ECO:0000256" key="3">
    <source>
        <dbReference type="ARBA" id="ARBA00022679"/>
    </source>
</evidence>
<reference evidence="4" key="1">
    <citation type="journal article" date="2014" name="Front. Microbiol.">
        <title>High frequency of phylogenetically diverse reductive dehalogenase-homologous genes in deep subseafloor sedimentary metagenomes.</title>
        <authorList>
            <person name="Kawai M."/>
            <person name="Futagami T."/>
            <person name="Toyoda A."/>
            <person name="Takaki Y."/>
            <person name="Nishi S."/>
            <person name="Hori S."/>
            <person name="Arai W."/>
            <person name="Tsubouchi T."/>
            <person name="Morono Y."/>
            <person name="Uchiyama I."/>
            <person name="Ito T."/>
            <person name="Fujiyama A."/>
            <person name="Inagaki F."/>
            <person name="Takami H."/>
        </authorList>
    </citation>
    <scope>NUCLEOTIDE SEQUENCE</scope>
    <source>
        <strain evidence="4">Expedition CK06-06</strain>
    </source>
</reference>
<gene>
    <name evidence="4" type="ORF">S12H4_29608</name>
</gene>
<comment type="caution">
    <text evidence="4">The sequence shown here is derived from an EMBL/GenBank/DDBJ whole genome shotgun (WGS) entry which is preliminary data.</text>
</comment>
<comment type="similarity">
    <text evidence="1">Belongs to the trimethylamine methyltransferase family.</text>
</comment>
<dbReference type="GO" id="GO:0015948">
    <property type="term" value="P:methanogenesis"/>
    <property type="evidence" value="ECO:0007669"/>
    <property type="project" value="InterPro"/>
</dbReference>
<dbReference type="Gene3D" id="3.20.20.480">
    <property type="entry name" value="Trimethylamine methyltransferase-like"/>
    <property type="match status" value="1"/>
</dbReference>
<organism evidence="4">
    <name type="scientific">marine sediment metagenome</name>
    <dbReference type="NCBI Taxonomy" id="412755"/>
    <lineage>
        <taxon>unclassified sequences</taxon>
        <taxon>metagenomes</taxon>
        <taxon>ecological metagenomes</taxon>
    </lineage>
</organism>
<evidence type="ECO:0000256" key="2">
    <source>
        <dbReference type="ARBA" id="ARBA00022603"/>
    </source>
</evidence>
<keyword evidence="3" id="KW-0808">Transferase</keyword>
<sequence length="117" mass="13279">EQLVVDAEIVSICRRFLEGMTVNEETLALNVIADVGPRGNFMECSHTLDHLRAGALWEENLSNRFIYDTWKTNGSPDIMVQARVKVTSILDSHQPPILPEDVQSDMKEIIIEFEEAH</sequence>
<dbReference type="AlphaFoldDB" id="X1V298"/>
<feature type="non-terminal residue" evidence="4">
    <location>
        <position position="1"/>
    </location>
</feature>
<accession>X1V298</accession>
<dbReference type="Pfam" id="PF06253">
    <property type="entry name" value="MTTB"/>
    <property type="match status" value="1"/>
</dbReference>
<dbReference type="InterPro" id="IPR038601">
    <property type="entry name" value="MttB-like_sf"/>
</dbReference>
<keyword evidence="2" id="KW-0489">Methyltransferase</keyword>
<dbReference type="GO" id="GO:0008168">
    <property type="term" value="F:methyltransferase activity"/>
    <property type="evidence" value="ECO:0007669"/>
    <property type="project" value="UniProtKB-KW"/>
</dbReference>
<name>X1V298_9ZZZZ</name>
<dbReference type="GO" id="GO:0032259">
    <property type="term" value="P:methylation"/>
    <property type="evidence" value="ECO:0007669"/>
    <property type="project" value="UniProtKB-KW"/>
</dbReference>
<dbReference type="EMBL" id="BARW01017093">
    <property type="protein sequence ID" value="GAI98759.1"/>
    <property type="molecule type" value="Genomic_DNA"/>
</dbReference>
<evidence type="ECO:0000313" key="4">
    <source>
        <dbReference type="EMBL" id="GAI98759.1"/>
    </source>
</evidence>
<evidence type="ECO:0000256" key="1">
    <source>
        <dbReference type="ARBA" id="ARBA00007137"/>
    </source>
</evidence>
<protein>
    <submittedName>
        <fullName evidence="4">Uncharacterized protein</fullName>
    </submittedName>
</protein>
<dbReference type="InterPro" id="IPR010426">
    <property type="entry name" value="MTTB_MeTrfase"/>
</dbReference>
<proteinExistence type="inferred from homology"/>